<protein>
    <submittedName>
        <fullName evidence="3">Long-chain-fatty-acid--CoA ligase., o-succinylbenzoate--CoA ligase</fullName>
        <ecNumber evidence="3">6.2.1.26</ecNumber>
        <ecNumber evidence="3">6.2.1.3</ecNumber>
    </submittedName>
</protein>
<keyword evidence="3" id="KW-0436">Ligase</keyword>
<evidence type="ECO:0000313" key="4">
    <source>
        <dbReference type="Proteomes" id="UP000006852"/>
    </source>
</evidence>
<reference evidence="4" key="2">
    <citation type="submission" date="2011-04" db="EMBL/GenBank/DDBJ databases">
        <title>The complete genome of chromosome of Treponema succinifaciens DSM 2489.</title>
        <authorList>
            <person name="Lucas S."/>
            <person name="Copeland A."/>
            <person name="Lapidus A."/>
            <person name="Bruce D."/>
            <person name="Goodwin L."/>
            <person name="Pitluck S."/>
            <person name="Peters L."/>
            <person name="Kyrpides N."/>
            <person name="Mavromatis K."/>
            <person name="Ivanova N."/>
            <person name="Ovchinnikova G."/>
            <person name="Teshima H."/>
            <person name="Detter J.C."/>
            <person name="Tapia R."/>
            <person name="Han C."/>
            <person name="Land M."/>
            <person name="Hauser L."/>
            <person name="Markowitz V."/>
            <person name="Cheng J.-F."/>
            <person name="Hugenholtz P."/>
            <person name="Woyke T."/>
            <person name="Wu D."/>
            <person name="Gronow S."/>
            <person name="Wellnitz S."/>
            <person name="Brambilla E."/>
            <person name="Klenk H.-P."/>
            <person name="Eisen J.A."/>
        </authorList>
    </citation>
    <scope>NUCLEOTIDE SEQUENCE [LARGE SCALE GENOMIC DNA]</scope>
    <source>
        <strain evidence="4">ATCC 33096 / DSM 2489 / 6091</strain>
    </source>
</reference>
<gene>
    <name evidence="3" type="ordered locus">Tresu_2211</name>
</gene>
<feature type="transmembrane region" description="Helical" evidence="1">
    <location>
        <begin position="340"/>
        <end position="364"/>
    </location>
</feature>
<dbReference type="EMBL" id="CP002631">
    <property type="protein sequence ID" value="AEB15080.1"/>
    <property type="molecule type" value="Genomic_DNA"/>
</dbReference>
<keyword evidence="4" id="KW-1185">Reference proteome</keyword>
<keyword evidence="1" id="KW-0812">Transmembrane</keyword>
<dbReference type="InterPro" id="IPR042099">
    <property type="entry name" value="ANL_N_sf"/>
</dbReference>
<feature type="domain" description="AMP-dependent synthetase/ligase" evidence="2">
    <location>
        <begin position="19"/>
        <end position="465"/>
    </location>
</feature>
<dbReference type="InterPro" id="IPR052987">
    <property type="entry name" value="Chloroplast_AMP-bd_Enzymes"/>
</dbReference>
<dbReference type="PROSITE" id="PS00455">
    <property type="entry name" value="AMP_BINDING"/>
    <property type="match status" value="1"/>
</dbReference>
<dbReference type="Pfam" id="PF23562">
    <property type="entry name" value="AMP-binding_C_3"/>
    <property type="match status" value="1"/>
</dbReference>
<feature type="transmembrane region" description="Helical" evidence="1">
    <location>
        <begin position="303"/>
        <end position="320"/>
    </location>
</feature>
<dbReference type="Gene3D" id="3.40.50.12780">
    <property type="entry name" value="N-terminal domain of ligase-like"/>
    <property type="match status" value="1"/>
</dbReference>
<dbReference type="SUPFAM" id="SSF56801">
    <property type="entry name" value="Acetyl-CoA synthetase-like"/>
    <property type="match status" value="1"/>
</dbReference>
<keyword evidence="1" id="KW-1133">Transmembrane helix</keyword>
<accession>F2NTM1</accession>
<dbReference type="PANTHER" id="PTHR43813:SF1">
    <property type="entry name" value="ACYL-ACTIVATING ENZYME 16, CHLOROPLASTIC-RELATED"/>
    <property type="match status" value="1"/>
</dbReference>
<evidence type="ECO:0000313" key="3">
    <source>
        <dbReference type="EMBL" id="AEB15080.1"/>
    </source>
</evidence>
<dbReference type="EC" id="6.2.1.3" evidence="3"/>
<dbReference type="STRING" id="869209.Tresu_2211"/>
<dbReference type="RefSeq" id="WP_013702332.1">
    <property type="nucleotide sequence ID" value="NC_015385.1"/>
</dbReference>
<reference evidence="3 4" key="1">
    <citation type="journal article" date="2011" name="Stand. Genomic Sci.">
        <title>Complete genome sequence of Treponema succinifaciens type strain (6091).</title>
        <authorList>
            <person name="Han C."/>
            <person name="Gronow S."/>
            <person name="Teshima H."/>
            <person name="Lapidus A."/>
            <person name="Nolan M."/>
            <person name="Lucas S."/>
            <person name="Hammon N."/>
            <person name="Deshpande S."/>
            <person name="Cheng J.F."/>
            <person name="Zeytun A."/>
            <person name="Tapia R."/>
            <person name="Goodwin L."/>
            <person name="Pitluck S."/>
            <person name="Liolios K."/>
            <person name="Pagani I."/>
            <person name="Ivanova N."/>
            <person name="Mavromatis K."/>
            <person name="Mikhailova N."/>
            <person name="Huntemann M."/>
            <person name="Pati A."/>
            <person name="Chen A."/>
            <person name="Palaniappan K."/>
            <person name="Land M."/>
            <person name="Hauser L."/>
            <person name="Brambilla E.M."/>
            <person name="Rohde M."/>
            <person name="Goker M."/>
            <person name="Woyke T."/>
            <person name="Bristow J."/>
            <person name="Eisen J.A."/>
            <person name="Markowitz V."/>
            <person name="Hugenholtz P."/>
            <person name="Kyrpides N.C."/>
            <person name="Klenk H.P."/>
            <person name="Detter J.C."/>
        </authorList>
    </citation>
    <scope>NUCLEOTIDE SEQUENCE [LARGE SCALE GENOMIC DNA]</scope>
    <source>
        <strain evidence="4">ATCC 33096 / DSM 2489 / 6091</strain>
    </source>
</reference>
<dbReference type="EC" id="6.2.1.26" evidence="3"/>
<dbReference type="PANTHER" id="PTHR43813">
    <property type="entry name" value="ACYL-ACTIVATING ENZYME 16, CHLOROPLASTIC-RELATED"/>
    <property type="match status" value="1"/>
</dbReference>
<dbReference type="GO" id="GO:0004467">
    <property type="term" value="F:long-chain fatty acid-CoA ligase activity"/>
    <property type="evidence" value="ECO:0007669"/>
    <property type="project" value="UniProtKB-EC"/>
</dbReference>
<dbReference type="InterPro" id="IPR000873">
    <property type="entry name" value="AMP-dep_synth/lig_dom"/>
</dbReference>
<sequence length="645" mass="72758">MNYKFGDTLPKLVRKSAIQWPEISAQLSRTKSGEYKETNYHDLFENAMDFAGALLDIGVKRGDRVGLIADNREEWEQADVGLLSIGAIDTPRGLDATETDLAYILSFSEVEITIVENETQVKKLLNIKKSIPTLKTIISFEEVSEDAKSDCEKQKVTCLWFRDLQKSGHEWRKQHPDAVEQELEKGKPDDLATIIFTSGTTGTPKGVMLSHGNILCQLDEVTERIFLNPGERALLVLPVWHAFQRAVEYVIIAQGGTLCYSKPIGSVLLQDLQKLDPYLLPAVPRVWSAVYEGIWRKMRKTGGIAFALFRFFVAEALLWSKIDRKLRRKNTRFSPDYLGFWWPVLVWPWLLLYPIKLLGNLLVFRKIRAMVGKNFRSGIAGGGAFPKNVDEFFWAIGVNIQEGYGLTETSPIISVRPIADPIFGNVGTPLRGMEVRVVDDDGIILGRCKKGTLQIKGDCVMQGYYKRPDLTDKVMTVDGWFDTGDIAILSVNNEIQLRGRKKDTIVLQGGENIEPLPIEAKINESRFISTSVVFGTNEKGIDQKYLVALILPDQDAIETYATENGINFNSYDELAETEAIQKLLEGEVFESISAKNGFKSFERINKIAVITKPFEVGVELSAKQEMMRYRVADIYKEKLAKLYKD</sequence>
<dbReference type="InterPro" id="IPR020845">
    <property type="entry name" value="AMP-binding_CS"/>
</dbReference>
<proteinExistence type="predicted"/>
<dbReference type="HOGENOM" id="CLU_000022_45_5_12"/>
<dbReference type="Pfam" id="PF00501">
    <property type="entry name" value="AMP-binding"/>
    <property type="match status" value="1"/>
</dbReference>
<dbReference type="eggNOG" id="COG1022">
    <property type="taxonomic scope" value="Bacteria"/>
</dbReference>
<dbReference type="GeneID" id="302999331"/>
<evidence type="ECO:0000259" key="2">
    <source>
        <dbReference type="Pfam" id="PF00501"/>
    </source>
</evidence>
<evidence type="ECO:0000256" key="1">
    <source>
        <dbReference type="SAM" id="Phobius"/>
    </source>
</evidence>
<keyword evidence="1" id="KW-0472">Membrane</keyword>
<dbReference type="GO" id="GO:0008756">
    <property type="term" value="F:o-succinylbenzoate-CoA ligase activity"/>
    <property type="evidence" value="ECO:0007669"/>
    <property type="project" value="UniProtKB-EC"/>
</dbReference>
<name>F2NTM1_TRES6</name>
<dbReference type="AlphaFoldDB" id="F2NTM1"/>
<dbReference type="KEGG" id="tsu:Tresu_2211"/>
<dbReference type="OrthoDB" id="311554at2"/>
<dbReference type="Proteomes" id="UP000006852">
    <property type="component" value="Chromosome"/>
</dbReference>
<organism evidence="3 4">
    <name type="scientific">Treponema succinifaciens (strain ATCC 33096 / DSM 2489 / 6091)</name>
    <dbReference type="NCBI Taxonomy" id="869209"/>
    <lineage>
        <taxon>Bacteria</taxon>
        <taxon>Pseudomonadati</taxon>
        <taxon>Spirochaetota</taxon>
        <taxon>Spirochaetia</taxon>
        <taxon>Spirochaetales</taxon>
        <taxon>Treponemataceae</taxon>
        <taxon>Treponema</taxon>
    </lineage>
</organism>